<evidence type="ECO:0000259" key="1">
    <source>
        <dbReference type="PROSITE" id="PS50151"/>
    </source>
</evidence>
<accession>A0A9D4UMV0</accession>
<protein>
    <recommendedName>
        <fullName evidence="1">UVR domain-containing protein</fullName>
    </recommendedName>
</protein>
<proteinExistence type="predicted"/>
<organism evidence="2 3">
    <name type="scientific">Adiantum capillus-veneris</name>
    <name type="common">Maidenhair fern</name>
    <dbReference type="NCBI Taxonomy" id="13818"/>
    <lineage>
        <taxon>Eukaryota</taxon>
        <taxon>Viridiplantae</taxon>
        <taxon>Streptophyta</taxon>
        <taxon>Embryophyta</taxon>
        <taxon>Tracheophyta</taxon>
        <taxon>Polypodiopsida</taxon>
        <taxon>Polypodiidae</taxon>
        <taxon>Polypodiales</taxon>
        <taxon>Pteridineae</taxon>
        <taxon>Pteridaceae</taxon>
        <taxon>Vittarioideae</taxon>
        <taxon>Adiantum</taxon>
    </lineage>
</organism>
<dbReference type="AlphaFoldDB" id="A0A9D4UMV0"/>
<dbReference type="Pfam" id="PF02151">
    <property type="entry name" value="UVR"/>
    <property type="match status" value="1"/>
</dbReference>
<feature type="domain" description="UVR" evidence="1">
    <location>
        <begin position="83"/>
        <end position="112"/>
    </location>
</feature>
<evidence type="ECO:0000313" key="2">
    <source>
        <dbReference type="EMBL" id="KAI5070828.1"/>
    </source>
</evidence>
<dbReference type="InterPro" id="IPR037401">
    <property type="entry name" value="SnoaL-like"/>
</dbReference>
<dbReference type="Pfam" id="PF13474">
    <property type="entry name" value="SnoaL_3"/>
    <property type="match status" value="1"/>
</dbReference>
<dbReference type="PROSITE" id="PS50151">
    <property type="entry name" value="UVR"/>
    <property type="match status" value="1"/>
</dbReference>
<dbReference type="EMBL" id="JABFUD020000014">
    <property type="protein sequence ID" value="KAI5070828.1"/>
    <property type="molecule type" value="Genomic_DNA"/>
</dbReference>
<dbReference type="Proteomes" id="UP000886520">
    <property type="component" value="Chromosome 14"/>
</dbReference>
<dbReference type="OrthoDB" id="2335338at2759"/>
<gene>
    <name evidence="2" type="ORF">GOP47_0015171</name>
</gene>
<dbReference type="PANTHER" id="PTHR34957:SF1">
    <property type="entry name" value="NUCLEAR TRANSPORT FACTOR 2 (NTF2) FAMILY PROTEIN"/>
    <property type="match status" value="1"/>
</dbReference>
<dbReference type="PANTHER" id="PTHR34957">
    <property type="entry name" value="NUCLEAR TRANSPORT FACTOR 2 (NTF2) FAMILY PROTEIN"/>
    <property type="match status" value="1"/>
</dbReference>
<dbReference type="InterPro" id="IPR032710">
    <property type="entry name" value="NTF2-like_dom_sf"/>
</dbReference>
<reference evidence="2" key="1">
    <citation type="submission" date="2021-01" db="EMBL/GenBank/DDBJ databases">
        <title>Adiantum capillus-veneris genome.</title>
        <authorList>
            <person name="Fang Y."/>
            <person name="Liao Q."/>
        </authorList>
    </citation>
    <scope>NUCLEOTIDE SEQUENCE</scope>
    <source>
        <strain evidence="2">H3</strain>
        <tissue evidence="2">Leaf</tissue>
    </source>
</reference>
<comment type="caution">
    <text evidence="2">The sequence shown here is derived from an EMBL/GenBank/DDBJ whole genome shotgun (WGS) entry which is preliminary data.</text>
</comment>
<dbReference type="SUPFAM" id="SSF54427">
    <property type="entry name" value="NTF2-like"/>
    <property type="match status" value="1"/>
</dbReference>
<name>A0A9D4UMV0_ADICA</name>
<dbReference type="InterPro" id="IPR001943">
    <property type="entry name" value="UVR_dom"/>
</dbReference>
<evidence type="ECO:0000313" key="3">
    <source>
        <dbReference type="Proteomes" id="UP000886520"/>
    </source>
</evidence>
<keyword evidence="3" id="KW-1185">Reference proteome</keyword>
<sequence length="237" mass="26495">MPSSAYYDIPCYVFPAGGHFPPKMEMHGTLCVKGGGFSGQRIVQLSKQRRQLSVSRCLEGSMSEDLDNKVKIEKPTQVDEYALEAKLREAVESENYTKAAELRDRLRALQDDNRAGVRAANAKFYEAFMTGNMKEMREVWCCGDNAHCIHPGAGRISGYDMVIASWELMLGPDTSIPLKIELHNLDVQVKGNMGYVTCLEVVRTSGSSWGKQLATNIFEKQNGTWYICVHHASHITI</sequence>
<dbReference type="Gene3D" id="3.10.450.50">
    <property type="match status" value="1"/>
</dbReference>